<protein>
    <submittedName>
        <fullName evidence="2">Uncharacterized protein</fullName>
    </submittedName>
</protein>
<feature type="transmembrane region" description="Helical" evidence="1">
    <location>
        <begin position="37"/>
        <end position="56"/>
    </location>
</feature>
<dbReference type="AlphaFoldDB" id="A0A967CA29"/>
<evidence type="ECO:0000256" key="1">
    <source>
        <dbReference type="SAM" id="Phobius"/>
    </source>
</evidence>
<feature type="transmembrane region" description="Helical" evidence="1">
    <location>
        <begin position="62"/>
        <end position="85"/>
    </location>
</feature>
<dbReference type="Proteomes" id="UP000761264">
    <property type="component" value="Unassembled WGS sequence"/>
</dbReference>
<organism evidence="2 3">
    <name type="scientific">Pelagibius litoralis</name>
    <dbReference type="NCBI Taxonomy" id="374515"/>
    <lineage>
        <taxon>Bacteria</taxon>
        <taxon>Pseudomonadati</taxon>
        <taxon>Pseudomonadota</taxon>
        <taxon>Alphaproteobacteria</taxon>
        <taxon>Rhodospirillales</taxon>
        <taxon>Rhodovibrionaceae</taxon>
        <taxon>Pelagibius</taxon>
    </lineage>
</organism>
<keyword evidence="1" id="KW-0812">Transmembrane</keyword>
<evidence type="ECO:0000313" key="3">
    <source>
        <dbReference type="Proteomes" id="UP000761264"/>
    </source>
</evidence>
<evidence type="ECO:0000313" key="2">
    <source>
        <dbReference type="EMBL" id="NIA67393.1"/>
    </source>
</evidence>
<dbReference type="EMBL" id="JAAQPH010000002">
    <property type="protein sequence ID" value="NIA67393.1"/>
    <property type="molecule type" value="Genomic_DNA"/>
</dbReference>
<keyword evidence="1" id="KW-1133">Transmembrane helix</keyword>
<gene>
    <name evidence="2" type="ORF">HBA54_02185</name>
</gene>
<keyword evidence="1" id="KW-0472">Membrane</keyword>
<sequence length="141" mass="15872">MKEERALIGNSIFMIVIFCFFRGIVFPDFRYGEVSIVIIQFLFPISISFMCVWYWGTQRGVLYANIVGTAGITLGQIVSLIVYFLRTGPVQMSDPLTTSIFLGSFCCAGTAFRDPDKRLVCVLAAWQQPKELSTMYPTVRG</sequence>
<proteinExistence type="predicted"/>
<feature type="transmembrane region" description="Helical" evidence="1">
    <location>
        <begin position="6"/>
        <end position="25"/>
    </location>
</feature>
<accession>A0A967CA29</accession>
<keyword evidence="3" id="KW-1185">Reference proteome</keyword>
<name>A0A967CA29_9PROT</name>
<comment type="caution">
    <text evidence="2">The sequence shown here is derived from an EMBL/GenBank/DDBJ whole genome shotgun (WGS) entry which is preliminary data.</text>
</comment>
<dbReference type="RefSeq" id="WP_167220928.1">
    <property type="nucleotide sequence ID" value="NZ_JAAQPH010000002.1"/>
</dbReference>
<reference evidence="2" key="1">
    <citation type="submission" date="2020-03" db="EMBL/GenBank/DDBJ databases">
        <title>Genome of Pelagibius litoralis DSM 21314T.</title>
        <authorList>
            <person name="Wang G."/>
        </authorList>
    </citation>
    <scope>NUCLEOTIDE SEQUENCE</scope>
    <source>
        <strain evidence="2">DSM 21314</strain>
    </source>
</reference>